<feature type="domain" description="Homogentisate 1,2-dioxygenase C-terminal" evidence="9">
    <location>
        <begin position="272"/>
        <end position="383"/>
    </location>
</feature>
<keyword evidence="12" id="KW-1185">Reference proteome</keyword>
<evidence type="ECO:0000256" key="1">
    <source>
        <dbReference type="ARBA" id="ARBA00001962"/>
    </source>
</evidence>
<accession>A0A7W1X7A2</accession>
<evidence type="ECO:0000313" key="11">
    <source>
        <dbReference type="EMBL" id="MBA4541339.1"/>
    </source>
</evidence>
<keyword evidence="3 8" id="KW-0479">Metal-binding</keyword>
<dbReference type="InterPro" id="IPR046451">
    <property type="entry name" value="HgmA_C"/>
</dbReference>
<evidence type="ECO:0000259" key="10">
    <source>
        <dbReference type="Pfam" id="PF20510"/>
    </source>
</evidence>
<evidence type="ECO:0000256" key="4">
    <source>
        <dbReference type="ARBA" id="ARBA00022964"/>
    </source>
</evidence>
<dbReference type="InterPro" id="IPR046452">
    <property type="entry name" value="HgmA_N"/>
</dbReference>
<evidence type="ECO:0000256" key="7">
    <source>
        <dbReference type="PIRSR" id="PIRSR605708-1"/>
    </source>
</evidence>
<organism evidence="11 12">
    <name type="scientific">Thermoactinomyces daqus</name>
    <dbReference type="NCBI Taxonomy" id="1329516"/>
    <lineage>
        <taxon>Bacteria</taxon>
        <taxon>Bacillati</taxon>
        <taxon>Bacillota</taxon>
        <taxon>Bacilli</taxon>
        <taxon>Bacillales</taxon>
        <taxon>Thermoactinomycetaceae</taxon>
        <taxon>Thermoactinomyces</taxon>
    </lineage>
</organism>
<dbReference type="Proteomes" id="UP000530514">
    <property type="component" value="Unassembled WGS sequence"/>
</dbReference>
<evidence type="ECO:0000256" key="2">
    <source>
        <dbReference type="ARBA" id="ARBA00007757"/>
    </source>
</evidence>
<dbReference type="InterPro" id="IPR005708">
    <property type="entry name" value="Homogentis_dOase"/>
</dbReference>
<evidence type="ECO:0000256" key="5">
    <source>
        <dbReference type="ARBA" id="ARBA00023002"/>
    </source>
</evidence>
<feature type="active site" description="Proton acceptor" evidence="7">
    <location>
        <position position="262"/>
    </location>
</feature>
<dbReference type="AlphaFoldDB" id="A0A7W1X7A2"/>
<dbReference type="GO" id="GO:0006570">
    <property type="term" value="P:tyrosine metabolic process"/>
    <property type="evidence" value="ECO:0007669"/>
    <property type="project" value="InterPro"/>
</dbReference>
<protein>
    <submittedName>
        <fullName evidence="11">Homogentisate 1,2-dioxygenase</fullName>
    </submittedName>
</protein>
<dbReference type="GO" id="GO:0046872">
    <property type="term" value="F:metal ion binding"/>
    <property type="evidence" value="ECO:0007669"/>
    <property type="project" value="UniProtKB-KW"/>
</dbReference>
<dbReference type="InterPro" id="IPR014710">
    <property type="entry name" value="RmlC-like_jellyroll"/>
</dbReference>
<gene>
    <name evidence="11" type="ORF">H1164_00230</name>
</gene>
<dbReference type="GO" id="GO:0004411">
    <property type="term" value="F:homogentisate 1,2-dioxygenase activity"/>
    <property type="evidence" value="ECO:0007669"/>
    <property type="project" value="InterPro"/>
</dbReference>
<feature type="binding site" evidence="8">
    <location>
        <position position="335"/>
    </location>
    <ligand>
        <name>homogentisate</name>
        <dbReference type="ChEBI" id="CHEBI:16169"/>
    </ligand>
</feature>
<dbReference type="Pfam" id="PF04209">
    <property type="entry name" value="HgmA_C"/>
    <property type="match status" value="1"/>
</dbReference>
<feature type="binding site" evidence="8">
    <location>
        <position position="299"/>
    </location>
    <ligand>
        <name>Fe cation</name>
        <dbReference type="ChEBI" id="CHEBI:24875"/>
    </ligand>
</feature>
<dbReference type="OrthoDB" id="9768662at2"/>
<comment type="caution">
    <text evidence="11">The sequence shown here is derived from an EMBL/GenBank/DDBJ whole genome shotgun (WGS) entry which is preliminary data.</text>
</comment>
<keyword evidence="6 8" id="KW-0408">Iron</keyword>
<comment type="similarity">
    <text evidence="2">Belongs to the homogentisate dioxygenase family.</text>
</comment>
<evidence type="ECO:0000259" key="9">
    <source>
        <dbReference type="Pfam" id="PF04209"/>
    </source>
</evidence>
<keyword evidence="4 11" id="KW-0223">Dioxygenase</keyword>
<dbReference type="PANTHER" id="PTHR11056:SF0">
    <property type="entry name" value="HOMOGENTISATE 1,2-DIOXYGENASE"/>
    <property type="match status" value="1"/>
</dbReference>
<keyword evidence="5" id="KW-0560">Oxidoreductase</keyword>
<evidence type="ECO:0000256" key="6">
    <source>
        <dbReference type="ARBA" id="ARBA00023004"/>
    </source>
</evidence>
<dbReference type="Pfam" id="PF20510">
    <property type="entry name" value="HgmA_N"/>
    <property type="match status" value="1"/>
</dbReference>
<proteinExistence type="inferred from homology"/>
<evidence type="ECO:0000313" key="12">
    <source>
        <dbReference type="Proteomes" id="UP000530514"/>
    </source>
</evidence>
<dbReference type="RefSeq" id="WP_033099184.1">
    <property type="nucleotide sequence ID" value="NZ_JACEIP010000001.1"/>
</dbReference>
<evidence type="ECO:0000256" key="3">
    <source>
        <dbReference type="ARBA" id="ARBA00022723"/>
    </source>
</evidence>
<sequence length="388" mass="44591">MPFYHRLGQIPAKRHIQFYQEDGTLYREQVMGTKGFSGIQSILYHMNPPTAVSKAEWIRDWEIPLEEEGANRHRHLLTFAAGKGGDPIDGRIHWLANEDVALATVCPTEEMSYFFRNSDGDEIIFVHEGEGVLETIFGDLPYRAGDYLVIPVGTTYRISLKTKNTRFFVIESSGEITVPRKYRNEYGQLMEHSPFCERDIRVPQTLHPHRETGEFEVRVKARNRLHRYTYAFHPFDVVGWDGYLYPWAFNIHDFEPITGSIHQPPPVHQTFAGPNFVVCSFVPRMYDYHPLAIPAPYYHSNVNSDEVLYYVRGNFMSRKGVKEGSITLHPSGLPHGPHPGKAEGSIGKKRTEELAVMVDTFRPLKVAKAALNIEDSAYMYSWLENEKR</sequence>
<feature type="binding site" evidence="8">
    <location>
        <position position="335"/>
    </location>
    <ligand>
        <name>Fe cation</name>
        <dbReference type="ChEBI" id="CHEBI:24875"/>
    </ligand>
</feature>
<dbReference type="GO" id="GO:0005737">
    <property type="term" value="C:cytoplasm"/>
    <property type="evidence" value="ECO:0007669"/>
    <property type="project" value="TreeGrafter"/>
</dbReference>
<dbReference type="PANTHER" id="PTHR11056">
    <property type="entry name" value="HOMOGENTISATE 1,2-DIOXYGENASE"/>
    <property type="match status" value="1"/>
</dbReference>
<dbReference type="InterPro" id="IPR011051">
    <property type="entry name" value="RmlC_Cupin_sf"/>
</dbReference>
<dbReference type="SUPFAM" id="SSF51182">
    <property type="entry name" value="RmlC-like cupins"/>
    <property type="match status" value="1"/>
</dbReference>
<dbReference type="GO" id="GO:0006559">
    <property type="term" value="P:L-phenylalanine catabolic process"/>
    <property type="evidence" value="ECO:0007669"/>
    <property type="project" value="InterPro"/>
</dbReference>
<evidence type="ECO:0000256" key="8">
    <source>
        <dbReference type="PIRSR" id="PIRSR605708-2"/>
    </source>
</evidence>
<dbReference type="Gene3D" id="2.60.120.10">
    <property type="entry name" value="Jelly Rolls"/>
    <property type="match status" value="1"/>
</dbReference>
<feature type="binding site" evidence="8">
    <location>
        <position position="305"/>
    </location>
    <ligand>
        <name>Fe cation</name>
        <dbReference type="ChEBI" id="CHEBI:24875"/>
    </ligand>
</feature>
<reference evidence="11 12" key="1">
    <citation type="submission" date="2020-07" db="EMBL/GenBank/DDBJ databases">
        <authorList>
            <person name="Feng H."/>
        </authorList>
    </citation>
    <scope>NUCLEOTIDE SEQUENCE [LARGE SCALE GENOMIC DNA]</scope>
    <source>
        <strain evidence="12">s-11</strain>
    </source>
</reference>
<feature type="domain" description="Homogentisate 1,2-dioxygenase N-terminal" evidence="10">
    <location>
        <begin position="98"/>
        <end position="250"/>
    </location>
</feature>
<name>A0A7W1X7A2_9BACL</name>
<comment type="cofactor">
    <cofactor evidence="1 8">
        <name>Fe cation</name>
        <dbReference type="ChEBI" id="CHEBI:24875"/>
    </cofactor>
</comment>
<dbReference type="EMBL" id="JACEIP010000001">
    <property type="protein sequence ID" value="MBA4541339.1"/>
    <property type="molecule type" value="Genomic_DNA"/>
</dbReference>